<comment type="caution">
    <text evidence="1">The sequence shown here is derived from an EMBL/GenBank/DDBJ whole genome shotgun (WGS) entry which is preliminary data.</text>
</comment>
<sequence length="176" mass="19380">MYNSAGQISQYTETLYARQCQFGLKDLSTEIKDDMKNGANLKMQITSAQIGSHADSSRVFVLLRQRKEVGYRVLLISLVDSMENDSRIAYLEMTRGWLVDDLVEGVGVGGEWVGVEGTYLAEKSWGEAWQRASSRMFSAAGRRCLSEAEADAAAERGSEDVADLCEGGSEELEGFV</sequence>
<keyword evidence="2" id="KW-1185">Reference proteome</keyword>
<gene>
    <name evidence="1" type="ORF">STAS_27257</name>
</gene>
<dbReference type="Proteomes" id="UP000325081">
    <property type="component" value="Unassembled WGS sequence"/>
</dbReference>
<organism evidence="1 2">
    <name type="scientific">Striga asiatica</name>
    <name type="common">Asiatic witchweed</name>
    <name type="synonym">Buchnera asiatica</name>
    <dbReference type="NCBI Taxonomy" id="4170"/>
    <lineage>
        <taxon>Eukaryota</taxon>
        <taxon>Viridiplantae</taxon>
        <taxon>Streptophyta</taxon>
        <taxon>Embryophyta</taxon>
        <taxon>Tracheophyta</taxon>
        <taxon>Spermatophyta</taxon>
        <taxon>Magnoliopsida</taxon>
        <taxon>eudicotyledons</taxon>
        <taxon>Gunneridae</taxon>
        <taxon>Pentapetalae</taxon>
        <taxon>asterids</taxon>
        <taxon>lamiids</taxon>
        <taxon>Lamiales</taxon>
        <taxon>Orobanchaceae</taxon>
        <taxon>Buchnereae</taxon>
        <taxon>Striga</taxon>
    </lineage>
</organism>
<protein>
    <submittedName>
        <fullName evidence="1">tRNA threonylcarbamoyl adenosine modification protein</fullName>
    </submittedName>
</protein>
<name>A0A5A7QZV2_STRAF</name>
<dbReference type="EMBL" id="BKCP01008959">
    <property type="protein sequence ID" value="GER49987.1"/>
    <property type="molecule type" value="Genomic_DNA"/>
</dbReference>
<accession>A0A5A7QZV2</accession>
<proteinExistence type="predicted"/>
<evidence type="ECO:0000313" key="1">
    <source>
        <dbReference type="EMBL" id="GER49987.1"/>
    </source>
</evidence>
<evidence type="ECO:0000313" key="2">
    <source>
        <dbReference type="Proteomes" id="UP000325081"/>
    </source>
</evidence>
<dbReference type="AlphaFoldDB" id="A0A5A7QZV2"/>
<reference evidence="2" key="1">
    <citation type="journal article" date="2019" name="Curr. Biol.">
        <title>Genome Sequence of Striga asiatica Provides Insight into the Evolution of Plant Parasitism.</title>
        <authorList>
            <person name="Yoshida S."/>
            <person name="Kim S."/>
            <person name="Wafula E.K."/>
            <person name="Tanskanen J."/>
            <person name="Kim Y.M."/>
            <person name="Honaas L."/>
            <person name="Yang Z."/>
            <person name="Spallek T."/>
            <person name="Conn C.E."/>
            <person name="Ichihashi Y."/>
            <person name="Cheong K."/>
            <person name="Cui S."/>
            <person name="Der J.P."/>
            <person name="Gundlach H."/>
            <person name="Jiao Y."/>
            <person name="Hori C."/>
            <person name="Ishida J.K."/>
            <person name="Kasahara H."/>
            <person name="Kiba T."/>
            <person name="Kim M.S."/>
            <person name="Koo N."/>
            <person name="Laohavisit A."/>
            <person name="Lee Y.H."/>
            <person name="Lumba S."/>
            <person name="McCourt P."/>
            <person name="Mortimer J.C."/>
            <person name="Mutuku J.M."/>
            <person name="Nomura T."/>
            <person name="Sasaki-Sekimoto Y."/>
            <person name="Seto Y."/>
            <person name="Wang Y."/>
            <person name="Wakatake T."/>
            <person name="Sakakibara H."/>
            <person name="Demura T."/>
            <person name="Yamaguchi S."/>
            <person name="Yoneyama K."/>
            <person name="Manabe R.I."/>
            <person name="Nelson D.C."/>
            <person name="Schulman A.H."/>
            <person name="Timko M.P."/>
            <person name="dePamphilis C.W."/>
            <person name="Choi D."/>
            <person name="Shirasu K."/>
        </authorList>
    </citation>
    <scope>NUCLEOTIDE SEQUENCE [LARGE SCALE GENOMIC DNA]</scope>
    <source>
        <strain evidence="2">cv. UVA1</strain>
    </source>
</reference>